<evidence type="ECO:0000256" key="1">
    <source>
        <dbReference type="PIRNR" id="PIRNR001365"/>
    </source>
</evidence>
<feature type="active site" description="Proton donor/acceptor" evidence="2">
    <location>
        <position position="155"/>
    </location>
</feature>
<sequence>MPSPPSPPPPGIYVPVPTFFASKQAANYDPAVPPVDVDTQAAHAVYLAKSGIRGLVLFGSTGESVHVHPRDRRALLQAVRHALARDGFPDYPIVAGTATHSIEETVEQLVDAKEAGSQWGMVLVPGYNAAVTPQDGIVRWFTAVADRSPIPILVYHFPGVSNMVRVAPRAFAQLAAHPNIVGCKLSHGDVSQLAQVALNPAIDSSHFHVFTGLGQQLVPVVSVGCVGAIDASAGCFPKTLVRLLDLACKRQPTEAEFRERRELQYKVSAMEEIVVKHGIVGVKEVIGRLRGFGDADGSRLPLMGTVDEWEQWEPVLQAVDEVEKSL</sequence>
<dbReference type="PRINTS" id="PR00146">
    <property type="entry name" value="DHPICSNTHASE"/>
</dbReference>
<dbReference type="OrthoDB" id="191315at2759"/>
<reference evidence="5" key="3">
    <citation type="submission" date="2020-03" db="EMBL/GenBank/DDBJ databases">
        <title>A mixture of massive structural variations and highly conserved coding sequences in Ustilaginoidea virens genome.</title>
        <authorList>
            <person name="Zhang K."/>
            <person name="Zhao Z."/>
            <person name="Zhang Z."/>
            <person name="Li Y."/>
            <person name="Hsiang T."/>
            <person name="Sun W."/>
        </authorList>
    </citation>
    <scope>NUCLEOTIDE SEQUENCE</scope>
    <source>
        <strain evidence="5">UV-8b</strain>
    </source>
</reference>
<dbReference type="PANTHER" id="PTHR12128">
    <property type="entry name" value="DIHYDRODIPICOLINATE SYNTHASE"/>
    <property type="match status" value="1"/>
</dbReference>
<dbReference type="PIRSF" id="PIRSF001365">
    <property type="entry name" value="DHDPS"/>
    <property type="match status" value="1"/>
</dbReference>
<evidence type="ECO:0008006" key="8">
    <source>
        <dbReference type="Google" id="ProtNLM"/>
    </source>
</evidence>
<gene>
    <name evidence="5" type="ORF">UV8b_00385</name>
    <name evidence="4" type="ORF">UVI_02026990</name>
</gene>
<evidence type="ECO:0000313" key="7">
    <source>
        <dbReference type="Proteomes" id="UP000054053"/>
    </source>
</evidence>
<dbReference type="GeneID" id="66061163"/>
<reference evidence="7" key="2">
    <citation type="journal article" date="2016" name="Genome Announc.">
        <title>Genome sequence of Ustilaginoidea virens IPU010, a rice pathogenic fungus causing false smut.</title>
        <authorList>
            <person name="Kumagai T."/>
            <person name="Ishii T."/>
            <person name="Terai G."/>
            <person name="Umemura M."/>
            <person name="Machida M."/>
            <person name="Asai K."/>
        </authorList>
    </citation>
    <scope>NUCLEOTIDE SEQUENCE [LARGE SCALE GENOMIC DNA]</scope>
    <source>
        <strain evidence="7">IPU010</strain>
    </source>
</reference>
<comment type="similarity">
    <text evidence="1">Belongs to the DapA family.</text>
</comment>
<dbReference type="Pfam" id="PF00701">
    <property type="entry name" value="DHDPS"/>
    <property type="match status" value="1"/>
</dbReference>
<accession>A0A1B5L364</accession>
<dbReference type="EMBL" id="CP072753">
    <property type="protein sequence ID" value="QUC16144.1"/>
    <property type="molecule type" value="Genomic_DNA"/>
</dbReference>
<feature type="binding site" evidence="3">
    <location>
        <position position="61"/>
    </location>
    <ligand>
        <name>pyruvate</name>
        <dbReference type="ChEBI" id="CHEBI:15361"/>
    </ligand>
</feature>
<evidence type="ECO:0000256" key="2">
    <source>
        <dbReference type="PIRSR" id="PIRSR001365-1"/>
    </source>
</evidence>
<evidence type="ECO:0000256" key="3">
    <source>
        <dbReference type="PIRSR" id="PIRSR001365-2"/>
    </source>
</evidence>
<organism evidence="4 7">
    <name type="scientific">Ustilaginoidea virens</name>
    <name type="common">Rice false smut fungus</name>
    <name type="synonym">Villosiclava virens</name>
    <dbReference type="NCBI Taxonomy" id="1159556"/>
    <lineage>
        <taxon>Eukaryota</taxon>
        <taxon>Fungi</taxon>
        <taxon>Dikarya</taxon>
        <taxon>Ascomycota</taxon>
        <taxon>Pezizomycotina</taxon>
        <taxon>Sordariomycetes</taxon>
        <taxon>Hypocreomycetidae</taxon>
        <taxon>Hypocreales</taxon>
        <taxon>Clavicipitaceae</taxon>
        <taxon>Ustilaginoidea</taxon>
    </lineage>
</organism>
<name>A0A1B5L364_USTVR</name>
<dbReference type="KEGG" id="uvi:66061163"/>
<dbReference type="EMBL" id="BBTG02000011">
    <property type="protein sequence ID" value="GAO17922.1"/>
    <property type="molecule type" value="Genomic_DNA"/>
</dbReference>
<keyword evidence="1" id="KW-0456">Lyase</keyword>
<dbReference type="CDD" id="cd00408">
    <property type="entry name" value="DHDPS-like"/>
    <property type="match status" value="1"/>
</dbReference>
<evidence type="ECO:0000313" key="4">
    <source>
        <dbReference type="EMBL" id="GAO17922.1"/>
    </source>
</evidence>
<dbReference type="Proteomes" id="UP000054053">
    <property type="component" value="Unassembled WGS sequence"/>
</dbReference>
<dbReference type="SMART" id="SM01130">
    <property type="entry name" value="DHDPS"/>
    <property type="match status" value="1"/>
</dbReference>
<evidence type="ECO:0000313" key="5">
    <source>
        <dbReference type="EMBL" id="QUC16144.1"/>
    </source>
</evidence>
<protein>
    <recommendedName>
        <fullName evidence="8">Dihydrodipicolinate synthase</fullName>
    </recommendedName>
</protein>
<feature type="binding site" evidence="3">
    <location>
        <position position="229"/>
    </location>
    <ligand>
        <name>pyruvate</name>
        <dbReference type="ChEBI" id="CHEBI:15361"/>
    </ligand>
</feature>
<dbReference type="AlphaFoldDB" id="A0A1B5L364"/>
<dbReference type="InterPro" id="IPR013785">
    <property type="entry name" value="Aldolase_TIM"/>
</dbReference>
<dbReference type="SUPFAM" id="SSF51569">
    <property type="entry name" value="Aldolase"/>
    <property type="match status" value="1"/>
</dbReference>
<evidence type="ECO:0000313" key="6">
    <source>
        <dbReference type="Proteomes" id="UP000027002"/>
    </source>
</evidence>
<feature type="active site" description="Schiff-base intermediate with substrate" evidence="2">
    <location>
        <position position="184"/>
    </location>
</feature>
<dbReference type="Proteomes" id="UP000027002">
    <property type="component" value="Chromosome 1"/>
</dbReference>
<dbReference type="InterPro" id="IPR002220">
    <property type="entry name" value="DapA-like"/>
</dbReference>
<keyword evidence="6" id="KW-1185">Reference proteome</keyword>
<proteinExistence type="inferred from homology"/>
<dbReference type="GO" id="GO:0008840">
    <property type="term" value="F:4-hydroxy-tetrahydrodipicolinate synthase activity"/>
    <property type="evidence" value="ECO:0007669"/>
    <property type="project" value="TreeGrafter"/>
</dbReference>
<reference evidence="4" key="1">
    <citation type="journal article" date="2016" name="Genome Announc.">
        <title>Genome Sequence of Ustilaginoidea virens IPU010, a Rice Pathogenic Fungus Causing False Smut.</title>
        <authorList>
            <person name="Kumagai T."/>
            <person name="Ishii T."/>
            <person name="Terai G."/>
            <person name="Umemura M."/>
            <person name="Machida M."/>
            <person name="Asai K."/>
        </authorList>
    </citation>
    <scope>NUCLEOTIDE SEQUENCE [LARGE SCALE GENOMIC DNA]</scope>
    <source>
        <strain evidence="4">IPU010</strain>
    </source>
</reference>
<dbReference type="Gene3D" id="3.20.20.70">
    <property type="entry name" value="Aldolase class I"/>
    <property type="match status" value="1"/>
</dbReference>
<dbReference type="RefSeq" id="XP_042993817.1">
    <property type="nucleotide sequence ID" value="XM_043137883.1"/>
</dbReference>
<dbReference type="PANTHER" id="PTHR12128:SF68">
    <property type="entry name" value="DIHYDRODIPICOLINATE SYNTHETASE"/>
    <property type="match status" value="1"/>
</dbReference>